<dbReference type="Proteomes" id="UP001371456">
    <property type="component" value="Unassembled WGS sequence"/>
</dbReference>
<sequence>MESRGDEVIPRHPKRSKPTNPAHFSSILSQDSVLSMPNLPTELILEILLKLPVKSLLQFRSVSKSWLSLISSPEFVKARLSLSTSNKNYTHHGVIVKVSTKSVFVVKDCSLRSLLYYPVTEAFDLDYPGKSLNHYLWFVGVVNGLICFSIRLFDGLYDLFLWNPSIRKYKKLPNFRLDVSHCYYLDGHVNFKFGFAYDELQDDYKVVGIFPIYTRGHLSRVEVKIYSLKRDSWRCIDDFRRQQLLAGSAKFVNGKLHWLDKQWNIISIDLADEKWAELERPSCFKKYVFLKLGVLGGDLSASYIYASSHADVWVMKEYGVKESWTKIFTTKSHGYPMAHPLHPSILTSNEGELLCLFGGHLMKCSTKDNMISYLDVTNFGPSLEAEIYVESLICPFHSRDNECHNNGG</sequence>
<dbReference type="PANTHER" id="PTHR31672:SF13">
    <property type="entry name" value="F-BOX PROTEIN CPR30-LIKE"/>
    <property type="match status" value="1"/>
</dbReference>
<keyword evidence="4" id="KW-1185">Reference proteome</keyword>
<dbReference type="SUPFAM" id="SSF81383">
    <property type="entry name" value="F-box domain"/>
    <property type="match status" value="1"/>
</dbReference>
<dbReference type="InterPro" id="IPR036047">
    <property type="entry name" value="F-box-like_dom_sf"/>
</dbReference>
<evidence type="ECO:0000313" key="4">
    <source>
        <dbReference type="Proteomes" id="UP001371456"/>
    </source>
</evidence>
<dbReference type="InterPro" id="IPR001810">
    <property type="entry name" value="F-box_dom"/>
</dbReference>
<dbReference type="InterPro" id="IPR017451">
    <property type="entry name" value="F-box-assoc_interact_dom"/>
</dbReference>
<dbReference type="InterPro" id="IPR050796">
    <property type="entry name" value="SCF_F-box_component"/>
</dbReference>
<feature type="compositionally biased region" description="Basic and acidic residues" evidence="1">
    <location>
        <begin position="1"/>
        <end position="10"/>
    </location>
</feature>
<proteinExistence type="predicted"/>
<organism evidence="3 4">
    <name type="scientific">Solanum bulbocastanum</name>
    <name type="common">Wild potato</name>
    <dbReference type="NCBI Taxonomy" id="147425"/>
    <lineage>
        <taxon>Eukaryota</taxon>
        <taxon>Viridiplantae</taxon>
        <taxon>Streptophyta</taxon>
        <taxon>Embryophyta</taxon>
        <taxon>Tracheophyta</taxon>
        <taxon>Spermatophyta</taxon>
        <taxon>Magnoliopsida</taxon>
        <taxon>eudicotyledons</taxon>
        <taxon>Gunneridae</taxon>
        <taxon>Pentapetalae</taxon>
        <taxon>asterids</taxon>
        <taxon>lamiids</taxon>
        <taxon>Solanales</taxon>
        <taxon>Solanaceae</taxon>
        <taxon>Solanoideae</taxon>
        <taxon>Solaneae</taxon>
        <taxon>Solanum</taxon>
    </lineage>
</organism>
<gene>
    <name evidence="3" type="ORF">RDI58_023151</name>
</gene>
<dbReference type="InterPro" id="IPR006527">
    <property type="entry name" value="F-box-assoc_dom_typ1"/>
</dbReference>
<dbReference type="Pfam" id="PF00646">
    <property type="entry name" value="F-box"/>
    <property type="match status" value="1"/>
</dbReference>
<dbReference type="SMART" id="SM00256">
    <property type="entry name" value="FBOX"/>
    <property type="match status" value="1"/>
</dbReference>
<feature type="region of interest" description="Disordered" evidence="1">
    <location>
        <begin position="1"/>
        <end position="22"/>
    </location>
</feature>
<dbReference type="AlphaFoldDB" id="A0AAN8T9B2"/>
<feature type="domain" description="F-box" evidence="2">
    <location>
        <begin position="33"/>
        <end position="80"/>
    </location>
</feature>
<dbReference type="Gene3D" id="1.20.1280.50">
    <property type="match status" value="1"/>
</dbReference>
<dbReference type="PROSITE" id="PS50181">
    <property type="entry name" value="FBOX"/>
    <property type="match status" value="1"/>
</dbReference>
<accession>A0AAN8T9B2</accession>
<reference evidence="3 4" key="1">
    <citation type="submission" date="2024-02" db="EMBL/GenBank/DDBJ databases">
        <title>de novo genome assembly of Solanum bulbocastanum strain 11H21.</title>
        <authorList>
            <person name="Hosaka A.J."/>
        </authorList>
    </citation>
    <scope>NUCLEOTIDE SEQUENCE [LARGE SCALE GENOMIC DNA]</scope>
    <source>
        <tissue evidence="3">Young leaves</tissue>
    </source>
</reference>
<dbReference type="EMBL" id="JBANQN010000009">
    <property type="protein sequence ID" value="KAK6780967.1"/>
    <property type="molecule type" value="Genomic_DNA"/>
</dbReference>
<evidence type="ECO:0000259" key="2">
    <source>
        <dbReference type="PROSITE" id="PS50181"/>
    </source>
</evidence>
<evidence type="ECO:0000256" key="1">
    <source>
        <dbReference type="SAM" id="MobiDB-lite"/>
    </source>
</evidence>
<name>A0AAN8T9B2_SOLBU</name>
<protein>
    <recommendedName>
        <fullName evidence="2">F-box domain-containing protein</fullName>
    </recommendedName>
</protein>
<dbReference type="PANTHER" id="PTHR31672">
    <property type="entry name" value="BNACNNG10540D PROTEIN"/>
    <property type="match status" value="1"/>
</dbReference>
<comment type="caution">
    <text evidence="3">The sequence shown here is derived from an EMBL/GenBank/DDBJ whole genome shotgun (WGS) entry which is preliminary data.</text>
</comment>
<dbReference type="NCBIfam" id="TIGR01640">
    <property type="entry name" value="F_box_assoc_1"/>
    <property type="match status" value="1"/>
</dbReference>
<dbReference type="Pfam" id="PF07734">
    <property type="entry name" value="FBA_1"/>
    <property type="match status" value="1"/>
</dbReference>
<evidence type="ECO:0000313" key="3">
    <source>
        <dbReference type="EMBL" id="KAK6780967.1"/>
    </source>
</evidence>